<dbReference type="PANTHER" id="PTHR30146">
    <property type="entry name" value="LACI-RELATED TRANSCRIPTIONAL REPRESSOR"/>
    <property type="match status" value="1"/>
</dbReference>
<organism evidence="6 7">
    <name type="scientific">Pseudomonas kermanshahensis</name>
    <dbReference type="NCBI Taxonomy" id="2745482"/>
    <lineage>
        <taxon>Bacteria</taxon>
        <taxon>Pseudomonadati</taxon>
        <taxon>Pseudomonadota</taxon>
        <taxon>Gammaproteobacteria</taxon>
        <taxon>Pseudomonadales</taxon>
        <taxon>Pseudomonadaceae</taxon>
        <taxon>Pseudomonas</taxon>
    </lineage>
</organism>
<reference evidence="6 7" key="1">
    <citation type="submission" date="2024-02" db="EMBL/GenBank/DDBJ databases">
        <title>Identification of pathogenicity and growth-promoting functions of Pseudomonas putida variants.</title>
        <authorList>
            <person name="Sun J."/>
        </authorList>
    </citation>
    <scope>NUCLEOTIDE SEQUENCE [LARGE SCALE GENOMIC DNA]</scope>
    <source>
        <strain evidence="6 7">A04</strain>
    </source>
</reference>
<dbReference type="RefSeq" id="WP_263970269.1">
    <property type="nucleotide sequence ID" value="NZ_JBBHLD010000001.1"/>
</dbReference>
<dbReference type="InterPro" id="IPR028082">
    <property type="entry name" value="Peripla_BP_I"/>
</dbReference>
<keyword evidence="4" id="KW-0804">Transcription</keyword>
<keyword evidence="7" id="KW-1185">Reference proteome</keyword>
<name>A0ABU8R036_9PSED</name>
<dbReference type="Pfam" id="PF13377">
    <property type="entry name" value="Peripla_BP_3"/>
    <property type="match status" value="1"/>
</dbReference>
<gene>
    <name evidence="6" type="ORF">V7V80_00815</name>
</gene>
<feature type="domain" description="Transcriptional regulator LacI/GalR-like sensor" evidence="5">
    <location>
        <begin position="2"/>
        <end position="159"/>
    </location>
</feature>
<keyword evidence="3" id="KW-0238">DNA-binding</keyword>
<sequence>MIDLGHRDIAFVGRNSTYSVSMERLHGYMECLEKNGITPNPDWMIETAISLAGGKDGMSRLLDMDRRPTGVVCYNDLIATGALSELGNRGLKAGEDIALIGSDGVASSAYCNPPLTTVALEPERIGEVASEMLMKRLKNPDAPAMKFLLKPKLIVRKSCGLTRN</sequence>
<protein>
    <submittedName>
        <fullName evidence="6">Substrate-binding domain-containing protein</fullName>
    </submittedName>
</protein>
<keyword evidence="2" id="KW-0805">Transcription regulation</keyword>
<evidence type="ECO:0000256" key="4">
    <source>
        <dbReference type="ARBA" id="ARBA00023163"/>
    </source>
</evidence>
<keyword evidence="1" id="KW-0678">Repressor</keyword>
<dbReference type="PANTHER" id="PTHR30146:SF148">
    <property type="entry name" value="HTH-TYPE TRANSCRIPTIONAL REPRESSOR PURR-RELATED"/>
    <property type="match status" value="1"/>
</dbReference>
<dbReference type="Proteomes" id="UP001377692">
    <property type="component" value="Unassembled WGS sequence"/>
</dbReference>
<evidence type="ECO:0000256" key="1">
    <source>
        <dbReference type="ARBA" id="ARBA00022491"/>
    </source>
</evidence>
<evidence type="ECO:0000313" key="6">
    <source>
        <dbReference type="EMBL" id="MEJ5903229.1"/>
    </source>
</evidence>
<evidence type="ECO:0000259" key="5">
    <source>
        <dbReference type="Pfam" id="PF13377"/>
    </source>
</evidence>
<dbReference type="InterPro" id="IPR046335">
    <property type="entry name" value="LacI/GalR-like_sensor"/>
</dbReference>
<evidence type="ECO:0000313" key="7">
    <source>
        <dbReference type="Proteomes" id="UP001377692"/>
    </source>
</evidence>
<accession>A0ABU8R036</accession>
<dbReference type="Gene3D" id="3.40.50.2300">
    <property type="match status" value="1"/>
</dbReference>
<dbReference type="EMBL" id="JBBHLD010000001">
    <property type="protein sequence ID" value="MEJ5903229.1"/>
    <property type="molecule type" value="Genomic_DNA"/>
</dbReference>
<evidence type="ECO:0000256" key="2">
    <source>
        <dbReference type="ARBA" id="ARBA00023015"/>
    </source>
</evidence>
<dbReference type="SUPFAM" id="SSF53822">
    <property type="entry name" value="Periplasmic binding protein-like I"/>
    <property type="match status" value="1"/>
</dbReference>
<evidence type="ECO:0000256" key="3">
    <source>
        <dbReference type="ARBA" id="ARBA00023125"/>
    </source>
</evidence>
<comment type="caution">
    <text evidence="6">The sequence shown here is derived from an EMBL/GenBank/DDBJ whole genome shotgun (WGS) entry which is preliminary data.</text>
</comment>
<proteinExistence type="predicted"/>